<dbReference type="AlphaFoldDB" id="A0AAD7FUK7"/>
<keyword evidence="1" id="KW-0479">Metal-binding</keyword>
<evidence type="ECO:0000256" key="1">
    <source>
        <dbReference type="ARBA" id="ARBA00022723"/>
    </source>
</evidence>
<dbReference type="Proteomes" id="UP001221142">
    <property type="component" value="Unassembled WGS sequence"/>
</dbReference>
<comment type="caution">
    <text evidence="6">The sequence shown here is derived from an EMBL/GenBank/DDBJ whole genome shotgun (WGS) entry which is preliminary data.</text>
</comment>
<accession>A0AAD7FUK7</accession>
<organism evidence="6 7">
    <name type="scientific">Roridomyces roridus</name>
    <dbReference type="NCBI Taxonomy" id="1738132"/>
    <lineage>
        <taxon>Eukaryota</taxon>
        <taxon>Fungi</taxon>
        <taxon>Dikarya</taxon>
        <taxon>Basidiomycota</taxon>
        <taxon>Agaricomycotina</taxon>
        <taxon>Agaricomycetes</taxon>
        <taxon>Agaricomycetidae</taxon>
        <taxon>Agaricales</taxon>
        <taxon>Marasmiineae</taxon>
        <taxon>Mycenaceae</taxon>
        <taxon>Roridomyces</taxon>
    </lineage>
</organism>
<name>A0AAD7FUK7_9AGAR</name>
<reference evidence="6" key="1">
    <citation type="submission" date="2023-03" db="EMBL/GenBank/DDBJ databases">
        <title>Massive genome expansion in bonnet fungi (Mycena s.s.) driven by repeated elements and novel gene families across ecological guilds.</title>
        <authorList>
            <consortium name="Lawrence Berkeley National Laboratory"/>
            <person name="Harder C.B."/>
            <person name="Miyauchi S."/>
            <person name="Viragh M."/>
            <person name="Kuo A."/>
            <person name="Thoen E."/>
            <person name="Andreopoulos B."/>
            <person name="Lu D."/>
            <person name="Skrede I."/>
            <person name="Drula E."/>
            <person name="Henrissat B."/>
            <person name="Morin E."/>
            <person name="Kohler A."/>
            <person name="Barry K."/>
            <person name="LaButti K."/>
            <person name="Morin E."/>
            <person name="Salamov A."/>
            <person name="Lipzen A."/>
            <person name="Mereny Z."/>
            <person name="Hegedus B."/>
            <person name="Baldrian P."/>
            <person name="Stursova M."/>
            <person name="Weitz H."/>
            <person name="Taylor A."/>
            <person name="Grigoriev I.V."/>
            <person name="Nagy L.G."/>
            <person name="Martin F."/>
            <person name="Kauserud H."/>
        </authorList>
    </citation>
    <scope>NUCLEOTIDE SEQUENCE</scope>
    <source>
        <strain evidence="6">9284</strain>
    </source>
</reference>
<keyword evidence="2 4" id="KW-0863">Zinc-finger</keyword>
<dbReference type="InterPro" id="IPR002893">
    <property type="entry name" value="Znf_MYND"/>
</dbReference>
<evidence type="ECO:0000256" key="4">
    <source>
        <dbReference type="PROSITE-ProRule" id="PRU00134"/>
    </source>
</evidence>
<protein>
    <recommendedName>
        <fullName evidence="5">MYND-type domain-containing protein</fullName>
    </recommendedName>
</protein>
<dbReference type="Gene3D" id="6.10.140.2220">
    <property type="match status" value="1"/>
</dbReference>
<evidence type="ECO:0000259" key="5">
    <source>
        <dbReference type="PROSITE" id="PS50865"/>
    </source>
</evidence>
<keyword evidence="7" id="KW-1185">Reference proteome</keyword>
<dbReference type="SUPFAM" id="SSF144232">
    <property type="entry name" value="HIT/MYND zinc finger-like"/>
    <property type="match status" value="1"/>
</dbReference>
<evidence type="ECO:0000256" key="3">
    <source>
        <dbReference type="ARBA" id="ARBA00022833"/>
    </source>
</evidence>
<keyword evidence="3" id="KW-0862">Zinc</keyword>
<dbReference type="EMBL" id="JARKIF010000005">
    <property type="protein sequence ID" value="KAJ7639558.1"/>
    <property type="molecule type" value="Genomic_DNA"/>
</dbReference>
<gene>
    <name evidence="6" type="ORF">FB45DRAFT_906007</name>
</gene>
<dbReference type="GO" id="GO:0008270">
    <property type="term" value="F:zinc ion binding"/>
    <property type="evidence" value="ECO:0007669"/>
    <property type="project" value="UniProtKB-KW"/>
</dbReference>
<dbReference type="Pfam" id="PF01753">
    <property type="entry name" value="zf-MYND"/>
    <property type="match status" value="1"/>
</dbReference>
<evidence type="ECO:0000256" key="2">
    <source>
        <dbReference type="ARBA" id="ARBA00022771"/>
    </source>
</evidence>
<feature type="domain" description="MYND-type" evidence="5">
    <location>
        <begin position="427"/>
        <end position="470"/>
    </location>
</feature>
<evidence type="ECO:0000313" key="7">
    <source>
        <dbReference type="Proteomes" id="UP001221142"/>
    </source>
</evidence>
<sequence>MSSVHPWLQARNISGLRPFLRTTASRAMGGSTRHIAIVCAMIPKLTNDEMALIFPPVIYANLDPTRMPSPEVLDGLTNMSAQLPCIQNLVPLFDWMRIITSGPLFERLYGAAPDLWARFWPWVDFLLSHEDSLVGFSPAHDLSIHQSISQTIMALFTNPITSHLVIDTTGIRRAMVISWIKILRLFESDEQTRMRDVAIPISVPSELKNGQHLAEVLDGCGGDLSLLSRIMTESISLASKHPNDPLAGSLVTPVLLLLSRIGSRFPGTLSGLMTPKLVSSLVSAVGIQVTAPGWHQPTGIQVSLVMLLQFLHMPQAFNWIVPCLRKGLLTQVVSWGERLGGAAPADTVNKFDDLLRLVLPEMLVRPTIVVEMKRCFDALEERAAKPAFAECVLFPMWAALRDLVNERTAIVKVWEDPRRQPSLVCYNVQCAKITDRNSLRRCGGCHTAVYCSETCQRADWVVVDGHRTECKPMSEISRGFALMGLHHRDKSFIRTLLDMDSRRHRVQICVEFVLFMAQHPETPGLLAFDYQNLPGVKLSVLPIPTSLVADLGKPTLFRMLREVQMERPSMLHVFRVRCGDQVWYAPFPVHRYDPVLFAGLVDLAHAVAEGRASQDQVEARVKVWIQVAGDSAEFH</sequence>
<evidence type="ECO:0000313" key="6">
    <source>
        <dbReference type="EMBL" id="KAJ7639558.1"/>
    </source>
</evidence>
<proteinExistence type="predicted"/>
<dbReference type="PROSITE" id="PS50865">
    <property type="entry name" value="ZF_MYND_2"/>
    <property type="match status" value="1"/>
</dbReference>